<dbReference type="PaxDb" id="39947-A0A0P0XNU6"/>
<gene>
    <name evidence="1" type="ordered locus">Os09g0506525</name>
    <name evidence="1" type="ORF">OSNPB_090506525</name>
</gene>
<accession>A0A0P0XNU6</accession>
<reference evidence="1 2" key="2">
    <citation type="journal article" date="2013" name="Plant Cell Physiol.">
        <title>Rice Annotation Project Database (RAP-DB): an integrative and interactive database for rice genomics.</title>
        <authorList>
            <person name="Sakai H."/>
            <person name="Lee S.S."/>
            <person name="Tanaka T."/>
            <person name="Numa H."/>
            <person name="Kim J."/>
            <person name="Kawahara Y."/>
            <person name="Wakimoto H."/>
            <person name="Yang C.C."/>
            <person name="Iwamoto M."/>
            <person name="Abe T."/>
            <person name="Yamada Y."/>
            <person name="Muto A."/>
            <person name="Inokuchi H."/>
            <person name="Ikemura T."/>
            <person name="Matsumoto T."/>
            <person name="Sasaki T."/>
            <person name="Itoh T."/>
        </authorList>
    </citation>
    <scope>NUCLEOTIDE SEQUENCE [LARGE SCALE GENOMIC DNA]</scope>
    <source>
        <strain evidence="2">cv. Nipponbare</strain>
    </source>
</reference>
<organism evidence="1 2">
    <name type="scientific">Oryza sativa subsp. japonica</name>
    <name type="common">Rice</name>
    <dbReference type="NCBI Taxonomy" id="39947"/>
    <lineage>
        <taxon>Eukaryota</taxon>
        <taxon>Viridiplantae</taxon>
        <taxon>Streptophyta</taxon>
        <taxon>Embryophyta</taxon>
        <taxon>Tracheophyta</taxon>
        <taxon>Spermatophyta</taxon>
        <taxon>Magnoliopsida</taxon>
        <taxon>Liliopsida</taxon>
        <taxon>Poales</taxon>
        <taxon>Poaceae</taxon>
        <taxon>BOP clade</taxon>
        <taxon>Oryzoideae</taxon>
        <taxon>Oryzeae</taxon>
        <taxon>Oryzinae</taxon>
        <taxon>Oryza</taxon>
        <taxon>Oryza sativa</taxon>
    </lineage>
</organism>
<proteinExistence type="predicted"/>
<evidence type="ECO:0000313" key="2">
    <source>
        <dbReference type="Proteomes" id="UP000059680"/>
    </source>
</evidence>
<dbReference type="InParanoid" id="A0A0P0XNU6"/>
<reference evidence="2" key="1">
    <citation type="journal article" date="2005" name="Nature">
        <title>The map-based sequence of the rice genome.</title>
        <authorList>
            <consortium name="International rice genome sequencing project (IRGSP)"/>
            <person name="Matsumoto T."/>
            <person name="Wu J."/>
            <person name="Kanamori H."/>
            <person name="Katayose Y."/>
            <person name="Fujisawa M."/>
            <person name="Namiki N."/>
            <person name="Mizuno H."/>
            <person name="Yamamoto K."/>
            <person name="Antonio B.A."/>
            <person name="Baba T."/>
            <person name="Sakata K."/>
            <person name="Nagamura Y."/>
            <person name="Aoki H."/>
            <person name="Arikawa K."/>
            <person name="Arita K."/>
            <person name="Bito T."/>
            <person name="Chiden Y."/>
            <person name="Fujitsuka N."/>
            <person name="Fukunaka R."/>
            <person name="Hamada M."/>
            <person name="Harada C."/>
            <person name="Hayashi A."/>
            <person name="Hijishita S."/>
            <person name="Honda M."/>
            <person name="Hosokawa S."/>
            <person name="Ichikawa Y."/>
            <person name="Idonuma A."/>
            <person name="Iijima M."/>
            <person name="Ikeda M."/>
            <person name="Ikeno M."/>
            <person name="Ito K."/>
            <person name="Ito S."/>
            <person name="Ito T."/>
            <person name="Ito Y."/>
            <person name="Ito Y."/>
            <person name="Iwabuchi A."/>
            <person name="Kamiya K."/>
            <person name="Karasawa W."/>
            <person name="Kurita K."/>
            <person name="Katagiri S."/>
            <person name="Kikuta A."/>
            <person name="Kobayashi H."/>
            <person name="Kobayashi N."/>
            <person name="Machita K."/>
            <person name="Maehara T."/>
            <person name="Masukawa M."/>
            <person name="Mizubayashi T."/>
            <person name="Mukai Y."/>
            <person name="Nagasaki H."/>
            <person name="Nagata Y."/>
            <person name="Naito S."/>
            <person name="Nakashima M."/>
            <person name="Nakama Y."/>
            <person name="Nakamichi Y."/>
            <person name="Nakamura M."/>
            <person name="Meguro A."/>
            <person name="Negishi M."/>
            <person name="Ohta I."/>
            <person name="Ohta T."/>
            <person name="Okamoto M."/>
            <person name="Ono N."/>
            <person name="Saji S."/>
            <person name="Sakaguchi M."/>
            <person name="Sakai K."/>
            <person name="Shibata M."/>
            <person name="Shimokawa T."/>
            <person name="Song J."/>
            <person name="Takazaki Y."/>
            <person name="Terasawa K."/>
            <person name="Tsugane M."/>
            <person name="Tsuji K."/>
            <person name="Ueda S."/>
            <person name="Waki K."/>
            <person name="Yamagata H."/>
            <person name="Yamamoto M."/>
            <person name="Yamamoto S."/>
            <person name="Yamane H."/>
            <person name="Yoshiki S."/>
            <person name="Yoshihara R."/>
            <person name="Yukawa K."/>
            <person name="Zhong H."/>
            <person name="Yano M."/>
            <person name="Yuan Q."/>
            <person name="Ouyang S."/>
            <person name="Liu J."/>
            <person name="Jones K.M."/>
            <person name="Gansberger K."/>
            <person name="Moffat K."/>
            <person name="Hill J."/>
            <person name="Bera J."/>
            <person name="Fadrosh D."/>
            <person name="Jin S."/>
            <person name="Johri S."/>
            <person name="Kim M."/>
            <person name="Overton L."/>
            <person name="Reardon M."/>
            <person name="Tsitrin T."/>
            <person name="Vuong H."/>
            <person name="Weaver B."/>
            <person name="Ciecko A."/>
            <person name="Tallon L."/>
            <person name="Jackson J."/>
            <person name="Pai G."/>
            <person name="Aken S.V."/>
            <person name="Utterback T."/>
            <person name="Reidmuller S."/>
            <person name="Feldblyum T."/>
            <person name="Hsiao J."/>
            <person name="Zismann V."/>
            <person name="Iobst S."/>
            <person name="de Vazeille A.R."/>
            <person name="Buell C.R."/>
            <person name="Ying K."/>
            <person name="Li Y."/>
            <person name="Lu T."/>
            <person name="Huang Y."/>
            <person name="Zhao Q."/>
            <person name="Feng Q."/>
            <person name="Zhang L."/>
            <person name="Zhu J."/>
            <person name="Weng Q."/>
            <person name="Mu J."/>
            <person name="Lu Y."/>
            <person name="Fan D."/>
            <person name="Liu Y."/>
            <person name="Guan J."/>
            <person name="Zhang Y."/>
            <person name="Yu S."/>
            <person name="Liu X."/>
            <person name="Zhang Y."/>
            <person name="Hong G."/>
            <person name="Han B."/>
            <person name="Choisne N."/>
            <person name="Demange N."/>
            <person name="Orjeda G."/>
            <person name="Samain S."/>
            <person name="Cattolico L."/>
            <person name="Pelletier E."/>
            <person name="Couloux A."/>
            <person name="Segurens B."/>
            <person name="Wincker P."/>
            <person name="D'Hont A."/>
            <person name="Scarpelli C."/>
            <person name="Weissenbach J."/>
            <person name="Salanoubat M."/>
            <person name="Quetier F."/>
            <person name="Yu Y."/>
            <person name="Kim H.R."/>
            <person name="Rambo T."/>
            <person name="Currie J."/>
            <person name="Collura K."/>
            <person name="Luo M."/>
            <person name="Yang T."/>
            <person name="Ammiraju J.S.S."/>
            <person name="Engler F."/>
            <person name="Soderlund C."/>
            <person name="Wing R.A."/>
            <person name="Palmer L.E."/>
            <person name="de la Bastide M."/>
            <person name="Spiegel L."/>
            <person name="Nascimento L."/>
            <person name="Zutavern T."/>
            <person name="O'Shaughnessy A."/>
            <person name="Dike S."/>
            <person name="Dedhia N."/>
            <person name="Preston R."/>
            <person name="Balija V."/>
            <person name="McCombie W.R."/>
            <person name="Chow T."/>
            <person name="Chen H."/>
            <person name="Chung M."/>
            <person name="Chen C."/>
            <person name="Shaw J."/>
            <person name="Wu H."/>
            <person name="Hsiao K."/>
            <person name="Chao Y."/>
            <person name="Chu M."/>
            <person name="Cheng C."/>
            <person name="Hour A."/>
            <person name="Lee P."/>
            <person name="Lin S."/>
            <person name="Lin Y."/>
            <person name="Liou J."/>
            <person name="Liu S."/>
            <person name="Hsing Y."/>
            <person name="Raghuvanshi S."/>
            <person name="Mohanty A."/>
            <person name="Bharti A.K."/>
            <person name="Gaur A."/>
            <person name="Gupta V."/>
            <person name="Kumar D."/>
            <person name="Ravi V."/>
            <person name="Vij S."/>
            <person name="Kapur A."/>
            <person name="Khurana P."/>
            <person name="Khurana P."/>
            <person name="Khurana J.P."/>
            <person name="Tyagi A.K."/>
            <person name="Gaikwad K."/>
            <person name="Singh A."/>
            <person name="Dalal V."/>
            <person name="Srivastava S."/>
            <person name="Dixit A."/>
            <person name="Pal A.K."/>
            <person name="Ghazi I.A."/>
            <person name="Yadav M."/>
            <person name="Pandit A."/>
            <person name="Bhargava A."/>
            <person name="Sureshbabu K."/>
            <person name="Batra K."/>
            <person name="Sharma T.R."/>
            <person name="Mohapatra T."/>
            <person name="Singh N.K."/>
            <person name="Messing J."/>
            <person name="Nelson A.B."/>
            <person name="Fuks G."/>
            <person name="Kavchok S."/>
            <person name="Keizer G."/>
            <person name="Linton E."/>
            <person name="Llaca V."/>
            <person name="Song R."/>
            <person name="Tanyolac B."/>
            <person name="Young S."/>
            <person name="Ho-Il K."/>
            <person name="Hahn J.H."/>
            <person name="Sangsakoo G."/>
            <person name="Vanavichit A."/>
            <person name="de Mattos Luiz.A.T."/>
            <person name="Zimmer P.D."/>
            <person name="Malone G."/>
            <person name="Dellagostin O."/>
            <person name="de Oliveira A.C."/>
            <person name="Bevan M."/>
            <person name="Bancroft I."/>
            <person name="Minx P."/>
            <person name="Cordum H."/>
            <person name="Wilson R."/>
            <person name="Cheng Z."/>
            <person name="Jin W."/>
            <person name="Jiang J."/>
            <person name="Leong S.A."/>
            <person name="Iwama H."/>
            <person name="Gojobori T."/>
            <person name="Itoh T."/>
            <person name="Niimura Y."/>
            <person name="Fujii Y."/>
            <person name="Habara T."/>
            <person name="Sakai H."/>
            <person name="Sato Y."/>
            <person name="Wilson G."/>
            <person name="Kumar K."/>
            <person name="McCouch S."/>
            <person name="Juretic N."/>
            <person name="Hoen D."/>
            <person name="Wright S."/>
            <person name="Bruskiewich R."/>
            <person name="Bureau T."/>
            <person name="Miyao A."/>
            <person name="Hirochika H."/>
            <person name="Nishikawa T."/>
            <person name="Kadowaki K."/>
            <person name="Sugiura M."/>
            <person name="Burr B."/>
            <person name="Sasaki T."/>
        </authorList>
    </citation>
    <scope>NUCLEOTIDE SEQUENCE [LARGE SCALE GENOMIC DNA]</scope>
    <source>
        <strain evidence="2">cv. Nipponbare</strain>
    </source>
</reference>
<name>A0A0P0XNU6_ORYSJ</name>
<evidence type="ECO:0000313" key="1">
    <source>
        <dbReference type="EMBL" id="BAT08863.1"/>
    </source>
</evidence>
<sequence>MIFSVLNATVPDNNTTLVIIRGDPILQNFNHLVLPATTPSQGSEHQLLAKSFSHLPSTAQPRYHHQVGDHVWLSGAIPFATIQHTTSLAESKQSLEAYNPTSIVHAESGEMPSAAVASSTASSAPGWEA</sequence>
<dbReference type="EMBL" id="AP014965">
    <property type="protein sequence ID" value="BAT08863.1"/>
    <property type="molecule type" value="Genomic_DNA"/>
</dbReference>
<reference evidence="1 2" key="3">
    <citation type="journal article" date="2013" name="Rice">
        <title>Improvement of the Oryza sativa Nipponbare reference genome using next generation sequence and optical map data.</title>
        <authorList>
            <person name="Kawahara Y."/>
            <person name="de la Bastide M."/>
            <person name="Hamilton J.P."/>
            <person name="Kanamori H."/>
            <person name="McCombie W.R."/>
            <person name="Ouyang S."/>
            <person name="Schwartz D.C."/>
            <person name="Tanaka T."/>
            <person name="Wu J."/>
            <person name="Zhou S."/>
            <person name="Childs K.L."/>
            <person name="Davidson R.M."/>
            <person name="Lin H."/>
            <person name="Quesada-Ocampo L."/>
            <person name="Vaillancourt B."/>
            <person name="Sakai H."/>
            <person name="Lee S.S."/>
            <person name="Kim J."/>
            <person name="Numa H."/>
            <person name="Itoh T."/>
            <person name="Buell C.R."/>
            <person name="Matsumoto T."/>
        </authorList>
    </citation>
    <scope>NUCLEOTIDE SEQUENCE [LARGE SCALE GENOMIC DNA]</scope>
    <source>
        <strain evidence="2">cv. Nipponbare</strain>
    </source>
</reference>
<protein>
    <submittedName>
        <fullName evidence="1">Os09g0506525 protein</fullName>
    </submittedName>
</protein>
<dbReference type="AlphaFoldDB" id="A0A0P0XNU6"/>
<keyword evidence="2" id="KW-1185">Reference proteome</keyword>
<dbReference type="Proteomes" id="UP000059680">
    <property type="component" value="Chromosome 9"/>
</dbReference>